<dbReference type="InterPro" id="IPR010754">
    <property type="entry name" value="OPA3-like"/>
</dbReference>
<accession>A0A8S1K3B3</accession>
<dbReference type="Pfam" id="PF07047">
    <property type="entry name" value="OPA3"/>
    <property type="match status" value="1"/>
</dbReference>
<dbReference type="EMBL" id="CAJJDN010000004">
    <property type="protein sequence ID" value="CAD8049970.1"/>
    <property type="molecule type" value="Genomic_DNA"/>
</dbReference>
<keyword evidence="1" id="KW-1133">Transmembrane helix</keyword>
<evidence type="ECO:0000313" key="2">
    <source>
        <dbReference type="EMBL" id="CAD8049970.1"/>
    </source>
</evidence>
<organism evidence="2 3">
    <name type="scientific">Paramecium sonneborni</name>
    <dbReference type="NCBI Taxonomy" id="65129"/>
    <lineage>
        <taxon>Eukaryota</taxon>
        <taxon>Sar</taxon>
        <taxon>Alveolata</taxon>
        <taxon>Ciliophora</taxon>
        <taxon>Intramacronucleata</taxon>
        <taxon>Oligohymenophorea</taxon>
        <taxon>Peniculida</taxon>
        <taxon>Parameciidae</taxon>
        <taxon>Paramecium</taxon>
    </lineage>
</organism>
<dbReference type="AlphaFoldDB" id="A0A8S1K3B3"/>
<sequence length="84" mass="10204">MLIIYGMYRDYERQQKIDRMYLNQNLKDDYEQLVDNEALKLGTEFFLEILIYITLLVVSTFEIYKTYHAQNDRQQNINKTISVI</sequence>
<reference evidence="2" key="1">
    <citation type="submission" date="2021-01" db="EMBL/GenBank/DDBJ databases">
        <authorList>
            <consortium name="Genoscope - CEA"/>
            <person name="William W."/>
        </authorList>
    </citation>
    <scope>NUCLEOTIDE SEQUENCE</scope>
</reference>
<keyword evidence="1" id="KW-0472">Membrane</keyword>
<name>A0A8S1K3B3_9CILI</name>
<protein>
    <submittedName>
        <fullName evidence="2">Uncharacterized protein</fullName>
    </submittedName>
</protein>
<evidence type="ECO:0000313" key="3">
    <source>
        <dbReference type="Proteomes" id="UP000692954"/>
    </source>
</evidence>
<keyword evidence="3" id="KW-1185">Reference proteome</keyword>
<evidence type="ECO:0000256" key="1">
    <source>
        <dbReference type="SAM" id="Phobius"/>
    </source>
</evidence>
<dbReference type="OrthoDB" id="305485at2759"/>
<gene>
    <name evidence="2" type="ORF">PSON_ATCC_30995.1.T0040407</name>
</gene>
<keyword evidence="1" id="KW-0812">Transmembrane</keyword>
<comment type="caution">
    <text evidence="2">The sequence shown here is derived from an EMBL/GenBank/DDBJ whole genome shotgun (WGS) entry which is preliminary data.</text>
</comment>
<dbReference type="Proteomes" id="UP000692954">
    <property type="component" value="Unassembled WGS sequence"/>
</dbReference>
<proteinExistence type="predicted"/>
<feature type="transmembrane region" description="Helical" evidence="1">
    <location>
        <begin position="45"/>
        <end position="64"/>
    </location>
</feature>